<sequence>MDRRQRHTSRLGGSQPERRKTLFDRRQSGPVVRFLYGLTLLPLGHVLNRVSGGRIPVRAGQD</sequence>
<dbReference type="RefSeq" id="WP_243329211.1">
    <property type="nucleotide sequence ID" value="NZ_AP027081.1"/>
</dbReference>
<proteinExistence type="predicted"/>
<dbReference type="KEGG" id="msea:METESE_06950"/>
<dbReference type="AlphaFoldDB" id="A0AA48GX91"/>
<evidence type="ECO:0000313" key="3">
    <source>
        <dbReference type="Proteomes" id="UP001228113"/>
    </source>
</evidence>
<organism evidence="2 3">
    <name type="scientific">Mesoterricola sediminis</name>
    <dbReference type="NCBI Taxonomy" id="2927980"/>
    <lineage>
        <taxon>Bacteria</taxon>
        <taxon>Pseudomonadati</taxon>
        <taxon>Acidobacteriota</taxon>
        <taxon>Holophagae</taxon>
        <taxon>Holophagales</taxon>
        <taxon>Holophagaceae</taxon>
        <taxon>Mesoterricola</taxon>
    </lineage>
</organism>
<evidence type="ECO:0000256" key="1">
    <source>
        <dbReference type="SAM" id="MobiDB-lite"/>
    </source>
</evidence>
<gene>
    <name evidence="2" type="ORF">METESE_06950</name>
</gene>
<dbReference type="Proteomes" id="UP001228113">
    <property type="component" value="Chromosome"/>
</dbReference>
<dbReference type="EMBL" id="AP027081">
    <property type="protein sequence ID" value="BDU75737.1"/>
    <property type="molecule type" value="Genomic_DNA"/>
</dbReference>
<protein>
    <submittedName>
        <fullName evidence="2">Uncharacterized protein</fullName>
    </submittedName>
</protein>
<feature type="region of interest" description="Disordered" evidence="1">
    <location>
        <begin position="1"/>
        <end position="24"/>
    </location>
</feature>
<name>A0AA48GX91_9BACT</name>
<reference evidence="2" key="1">
    <citation type="journal article" date="2023" name="Int. J. Syst. Evol. Microbiol.">
        <title>Mesoterricola silvestris gen. nov., sp. nov., Mesoterricola sediminis sp. nov., Geothrix oryzae sp. nov., Geothrix edaphica sp. nov., Geothrix rubra sp. nov., and Geothrix limicola sp. nov., six novel members of Acidobacteriota isolated from soils.</title>
        <authorList>
            <person name="Itoh H."/>
            <person name="Sugisawa Y."/>
            <person name="Mise K."/>
            <person name="Xu Z."/>
            <person name="Kuniyasu M."/>
            <person name="Ushijima N."/>
            <person name="Kawano K."/>
            <person name="Kobayashi E."/>
            <person name="Shiratori Y."/>
            <person name="Masuda Y."/>
            <person name="Senoo K."/>
        </authorList>
    </citation>
    <scope>NUCLEOTIDE SEQUENCE</scope>
    <source>
        <strain evidence="2">W786</strain>
    </source>
</reference>
<keyword evidence="3" id="KW-1185">Reference proteome</keyword>
<evidence type="ECO:0000313" key="2">
    <source>
        <dbReference type="EMBL" id="BDU75737.1"/>
    </source>
</evidence>
<accession>A0AA48GX91</accession>